<dbReference type="InterPro" id="IPR034727">
    <property type="entry name" value="Kintoun"/>
</dbReference>
<organism evidence="7 8">
    <name type="scientific">Littorina saxatilis</name>
    <dbReference type="NCBI Taxonomy" id="31220"/>
    <lineage>
        <taxon>Eukaryota</taxon>
        <taxon>Metazoa</taxon>
        <taxon>Spiralia</taxon>
        <taxon>Lophotrochozoa</taxon>
        <taxon>Mollusca</taxon>
        <taxon>Gastropoda</taxon>
        <taxon>Caenogastropoda</taxon>
        <taxon>Littorinimorpha</taxon>
        <taxon>Littorinoidea</taxon>
        <taxon>Littorinidae</taxon>
        <taxon>Littorina</taxon>
    </lineage>
</organism>
<accession>A0AAN9GC68</accession>
<feature type="compositionally biased region" description="Basic and acidic residues" evidence="4">
    <location>
        <begin position="811"/>
        <end position="822"/>
    </location>
</feature>
<gene>
    <name evidence="7" type="ORF">V1264_018517</name>
</gene>
<feature type="compositionally biased region" description="Basic and acidic residues" evidence="4">
    <location>
        <begin position="715"/>
        <end position="724"/>
    </location>
</feature>
<comment type="subcellular location">
    <subcellularLocation>
        <location evidence="3">Cytoplasm</location>
    </subcellularLocation>
    <subcellularLocation>
        <location evidence="2">Dynein axonemal particle</location>
    </subcellularLocation>
</comment>
<dbReference type="GO" id="GO:0120293">
    <property type="term" value="C:dynein axonemal particle"/>
    <property type="evidence" value="ECO:0007669"/>
    <property type="project" value="UniProtKB-SubCell"/>
</dbReference>
<feature type="compositionally biased region" description="Basic and acidic residues" evidence="4">
    <location>
        <begin position="94"/>
        <end position="109"/>
    </location>
</feature>
<evidence type="ECO:0000313" key="8">
    <source>
        <dbReference type="Proteomes" id="UP001374579"/>
    </source>
</evidence>
<dbReference type="Gene3D" id="2.60.40.790">
    <property type="match status" value="1"/>
</dbReference>
<dbReference type="GO" id="GO:0060285">
    <property type="term" value="P:cilium-dependent cell motility"/>
    <property type="evidence" value="ECO:0007669"/>
    <property type="project" value="UniProtKB-UniRule"/>
</dbReference>
<dbReference type="EMBL" id="JBAMIC010000008">
    <property type="protein sequence ID" value="KAK7103653.1"/>
    <property type="molecule type" value="Genomic_DNA"/>
</dbReference>
<comment type="similarity">
    <text evidence="3">Belongs to the PIH1 family. Kintoun subfamily.</text>
</comment>
<comment type="function">
    <text evidence="3">Required for cytoplasmic pre-assembly of axonemal dyneins, thereby playing a central role in motility in cilia and flagella. Involved in pre-assembly of dynein arm complexes in the cytoplasm before intraflagellar transport loads them for the ciliary compartment.</text>
</comment>
<dbReference type="InterPro" id="IPR050734">
    <property type="entry name" value="PIH1/Kintoun_subfamily"/>
</dbReference>
<feature type="region of interest" description="Disordered" evidence="4">
    <location>
        <begin position="703"/>
        <end position="956"/>
    </location>
</feature>
<evidence type="ECO:0000313" key="7">
    <source>
        <dbReference type="EMBL" id="KAK7103653.1"/>
    </source>
</evidence>
<sequence>MASKTKLEDLNLSGDEIKRLGDALKDEKFREMLREYAEEISDPENRRRYEEEIAEMERERGMDVTFIKPEPGYVLKTSVNGDKKAFINISKSDKLDKPNAERQKTKDGKSGLMWHIPHSFAPPREDYDTNKNRCQVYDFVVHPDTYRMAESNARFKEMVENTAMDGIEKQFQVTLDRKNVKRPKITFKGSPSATVIRHRNAAGPKPATDESGLLKDMPYPYDGKSTDEKMQELEKEQAKKKGTDSSKNTSQGNEKKDGESTVPKYTIVHRTEVDMQEYRNAPDAKPSTRPRELVIKIELPLLKAASQASLDIYEKQLLLESKAPAAYKLDLPLPYPVDDSEGSAKFDKQKRTLTVTLPVIPDKSPALPTFANGTSAEEGDSRIEKPLIEVLSNGTTENLKTPQENRISGESDDSANNANGLDEIKTYMPSVLYTLPDFSFTQDAETVSFVLKVKNVSEDSVRRTSSAGNEMRLIFTSHGEGGFPLHFSLFLRFAESCQVANEHCSVDVAPDNVVLLLLKERSSRGLWDCFWAGLDSDNLEERLFLTVSNLQQQLADLDQAAGAAEQMATSPDAAAVDAADCPPCDLEVTAMNNKKLTIKISKKFGSRRREEEEADEYDDPPSSADIEVVHTRPSVNLHGILKQRTVSESSEDFSLDPDSPRSPEADDELSSSLNSGWKRRSVSFSEHIDKATFKTSASVNSMKTLLKSKRKRQRKWEEKTDKVSSRRRHNSTGSEGSGDDHTHSMSDSHSHSDDEEKGQGEQGMQGKSVCARLESALDFRTKPTGGKPSGVAEPDSSEAASTPSNESSKSNLKEKNVRDSTKEAAVSTDKGASPKRNNTAATPAQSISAGSKKDLTGTCPKDRSDQSTDEDRNHKDVGKKDAVSPEPSPDPESNKTGSSAQGSTKGEESLAAKIKSKLAETSPEKKCDDSDDEEGKGEETTSSAPDPSRSSDAVHNQHKTECAFNFSNDVMFDLDVE</sequence>
<feature type="compositionally biased region" description="Polar residues" evidence="4">
    <location>
        <begin position="894"/>
        <end position="904"/>
    </location>
</feature>
<dbReference type="AlphaFoldDB" id="A0AAN9GC68"/>
<feature type="region of interest" description="Disordered" evidence="4">
    <location>
        <begin position="398"/>
        <end position="420"/>
    </location>
</feature>
<feature type="compositionally biased region" description="Polar residues" evidence="4">
    <location>
        <begin position="835"/>
        <end position="849"/>
    </location>
</feature>
<dbReference type="Pfam" id="PF18201">
    <property type="entry name" value="PIH1_CS"/>
    <property type="match status" value="1"/>
</dbReference>
<evidence type="ECO:0000259" key="5">
    <source>
        <dbReference type="Pfam" id="PF08190"/>
    </source>
</evidence>
<dbReference type="Pfam" id="PF08190">
    <property type="entry name" value="PIH1"/>
    <property type="match status" value="1"/>
</dbReference>
<feature type="domain" description="PIH1D1/2/3 CS-like" evidence="6">
    <location>
        <begin position="261"/>
        <end position="360"/>
    </location>
</feature>
<feature type="region of interest" description="Disordered" evidence="4">
    <location>
        <begin position="197"/>
        <end position="264"/>
    </location>
</feature>
<name>A0AAN9GC68_9CAEN</name>
<feature type="compositionally biased region" description="Basic and acidic residues" evidence="4">
    <location>
        <begin position="224"/>
        <end position="244"/>
    </location>
</feature>
<feature type="compositionally biased region" description="Polar residues" evidence="4">
    <location>
        <begin position="398"/>
        <end position="419"/>
    </location>
</feature>
<dbReference type="InterPro" id="IPR008978">
    <property type="entry name" value="HSP20-like_chaperone"/>
</dbReference>
<keyword evidence="8" id="KW-1185">Reference proteome</keyword>
<proteinExistence type="inferred from homology"/>
<reference evidence="7 8" key="1">
    <citation type="submission" date="2024-02" db="EMBL/GenBank/DDBJ databases">
        <title>Chromosome-scale genome assembly of the rough periwinkle Littorina saxatilis.</title>
        <authorList>
            <person name="De Jode A."/>
            <person name="Faria R."/>
            <person name="Formenti G."/>
            <person name="Sims Y."/>
            <person name="Smith T.P."/>
            <person name="Tracey A."/>
            <person name="Wood J.M.D."/>
            <person name="Zagrodzka Z.B."/>
            <person name="Johannesson K."/>
            <person name="Butlin R.K."/>
            <person name="Leder E.H."/>
        </authorList>
    </citation>
    <scope>NUCLEOTIDE SEQUENCE [LARGE SCALE GENOMIC DNA]</scope>
    <source>
        <strain evidence="7">Snail1</strain>
        <tissue evidence="7">Muscle</tissue>
    </source>
</reference>
<feature type="compositionally biased region" description="Basic and acidic residues" evidence="4">
    <location>
        <begin position="851"/>
        <end position="883"/>
    </location>
</feature>
<dbReference type="InterPro" id="IPR012981">
    <property type="entry name" value="PIH1_N"/>
</dbReference>
<feature type="compositionally biased region" description="Basic and acidic residues" evidence="4">
    <location>
        <begin position="738"/>
        <end position="759"/>
    </location>
</feature>
<feature type="region of interest" description="Disordered" evidence="4">
    <location>
        <begin position="94"/>
        <end position="115"/>
    </location>
</feature>
<protein>
    <recommendedName>
        <fullName evidence="3">Protein kintoun</fullName>
    </recommendedName>
    <alternativeName>
        <fullName evidence="3">Dynein assembly factor 2, axonemal homolog</fullName>
    </alternativeName>
</protein>
<evidence type="ECO:0000259" key="6">
    <source>
        <dbReference type="Pfam" id="PF18201"/>
    </source>
</evidence>
<keyword evidence="1 3" id="KW-0963">Cytoplasm</keyword>
<dbReference type="InterPro" id="IPR041442">
    <property type="entry name" value="PIH1D1/2/3_CS-like"/>
</dbReference>
<dbReference type="PANTHER" id="PTHR22997">
    <property type="entry name" value="PIH1 DOMAIN-CONTAINING PROTEIN 1"/>
    <property type="match status" value="1"/>
</dbReference>
<dbReference type="Proteomes" id="UP001374579">
    <property type="component" value="Unassembled WGS sequence"/>
</dbReference>
<feature type="domain" description="PIH1 N-terminal" evidence="5">
    <location>
        <begin position="40"/>
        <end position="200"/>
    </location>
</feature>
<evidence type="ECO:0000256" key="3">
    <source>
        <dbReference type="HAMAP-Rule" id="MF_03069"/>
    </source>
</evidence>
<dbReference type="HAMAP" id="MF_03069">
    <property type="entry name" value="Kintoun"/>
    <property type="match status" value="1"/>
</dbReference>
<comment type="caution">
    <text evidence="7">The sequence shown here is derived from an EMBL/GenBank/DDBJ whole genome shotgun (WGS) entry which is preliminary data.</text>
</comment>
<dbReference type="PANTHER" id="PTHR22997:SF3">
    <property type="entry name" value="PROTEIN KINTOUN"/>
    <property type="match status" value="1"/>
</dbReference>
<evidence type="ECO:0000256" key="1">
    <source>
        <dbReference type="ARBA" id="ARBA00022490"/>
    </source>
</evidence>
<evidence type="ECO:0000256" key="2">
    <source>
        <dbReference type="ARBA" id="ARBA00024190"/>
    </source>
</evidence>
<dbReference type="GO" id="GO:0070286">
    <property type="term" value="P:axonemal dynein complex assembly"/>
    <property type="evidence" value="ECO:0007669"/>
    <property type="project" value="UniProtKB-UniRule"/>
</dbReference>
<evidence type="ECO:0000256" key="4">
    <source>
        <dbReference type="SAM" id="MobiDB-lite"/>
    </source>
</evidence>
<feature type="region of interest" description="Disordered" evidence="4">
    <location>
        <begin position="645"/>
        <end position="674"/>
    </location>
</feature>
<feature type="compositionally biased region" description="Low complexity" evidence="4">
    <location>
        <begin position="940"/>
        <end position="953"/>
    </location>
</feature>